<proteinExistence type="predicted"/>
<name>A0A9P4YQM1_9HYPO</name>
<sequence length="208" mass="23807">MTLTGFGYTLMAKATQGHKSELLGHELRTYRDLTDQQGVRIPVCLGVMRLERPYVESWIDEAGMPRCVALTDMMLMSYVGRDIRSPRIRAGLRQRGNDVEGRAYITQMELWHLGLDSTGYNNLTWCEELGRVMRVDFDHAHVDAVKRCITCRSDRLNHRRPHPITGKLASRLPFAKLGWDDCTWGRSPFAQVRDVRPSDMAIEALFLA</sequence>
<protein>
    <submittedName>
        <fullName evidence="1">Uncharacterized protein</fullName>
    </submittedName>
</protein>
<dbReference type="GeneID" id="55968520"/>
<gene>
    <name evidence="1" type="ORF">GMORB2_2290</name>
</gene>
<reference evidence="1" key="1">
    <citation type="submission" date="2020-03" db="EMBL/GenBank/DDBJ databases">
        <title>Site-based positive gene gene selection in Geosmithia morbida across the United States reveals a broad range of putative effectors and factors for local host and environmental adapation.</title>
        <authorList>
            <person name="Onufrak A."/>
            <person name="Murdoch R.W."/>
            <person name="Gazis R."/>
            <person name="Huff M."/>
            <person name="Staton M."/>
            <person name="Klingeman W."/>
            <person name="Hadziabdic D."/>
        </authorList>
    </citation>
    <scope>NUCLEOTIDE SEQUENCE</scope>
    <source>
        <strain evidence="1">1262</strain>
    </source>
</reference>
<accession>A0A9P4YQM1</accession>
<dbReference type="Proteomes" id="UP000749293">
    <property type="component" value="Unassembled WGS sequence"/>
</dbReference>
<keyword evidence="2" id="KW-1185">Reference proteome</keyword>
<evidence type="ECO:0000313" key="1">
    <source>
        <dbReference type="EMBL" id="KAF4121328.1"/>
    </source>
</evidence>
<dbReference type="OrthoDB" id="4580131at2759"/>
<evidence type="ECO:0000313" key="2">
    <source>
        <dbReference type="Proteomes" id="UP000749293"/>
    </source>
</evidence>
<comment type="caution">
    <text evidence="1">The sequence shown here is derived from an EMBL/GenBank/DDBJ whole genome shotgun (WGS) entry which is preliminary data.</text>
</comment>
<organism evidence="1 2">
    <name type="scientific">Geosmithia morbida</name>
    <dbReference type="NCBI Taxonomy" id="1094350"/>
    <lineage>
        <taxon>Eukaryota</taxon>
        <taxon>Fungi</taxon>
        <taxon>Dikarya</taxon>
        <taxon>Ascomycota</taxon>
        <taxon>Pezizomycotina</taxon>
        <taxon>Sordariomycetes</taxon>
        <taxon>Hypocreomycetidae</taxon>
        <taxon>Hypocreales</taxon>
        <taxon>Bionectriaceae</taxon>
        <taxon>Geosmithia</taxon>
    </lineage>
</organism>
<dbReference type="RefSeq" id="XP_035319980.1">
    <property type="nucleotide sequence ID" value="XM_035464270.1"/>
</dbReference>
<dbReference type="AlphaFoldDB" id="A0A9P4YQM1"/>
<dbReference type="EMBL" id="JAANYQ010000013">
    <property type="protein sequence ID" value="KAF4121328.1"/>
    <property type="molecule type" value="Genomic_DNA"/>
</dbReference>